<feature type="compositionally biased region" description="Pro residues" evidence="6">
    <location>
        <begin position="120"/>
        <end position="129"/>
    </location>
</feature>
<comment type="subcellular location">
    <subcellularLocation>
        <location evidence="1">Membrane</location>
    </subcellularLocation>
</comment>
<dbReference type="AlphaFoldDB" id="A0A1S2N0Y6"/>
<dbReference type="InterPro" id="IPR027417">
    <property type="entry name" value="P-loop_NTPase"/>
</dbReference>
<feature type="domain" description="Dynamin N-terminal" evidence="7">
    <location>
        <begin position="59"/>
        <end position="100"/>
    </location>
</feature>
<dbReference type="InterPro" id="IPR027094">
    <property type="entry name" value="Mitofusin_fam"/>
</dbReference>
<keyword evidence="2" id="KW-0547">Nucleotide-binding</keyword>
<evidence type="ECO:0000256" key="6">
    <source>
        <dbReference type="SAM" id="MobiDB-lite"/>
    </source>
</evidence>
<dbReference type="Gene3D" id="3.40.50.300">
    <property type="entry name" value="P-loop containing nucleotide triphosphate hydrolases"/>
    <property type="match status" value="1"/>
</dbReference>
<accession>A0A1S2N0Y6</accession>
<feature type="region of interest" description="Disordered" evidence="6">
    <location>
        <begin position="109"/>
        <end position="146"/>
    </location>
</feature>
<dbReference type="OrthoDB" id="9802035at2"/>
<dbReference type="PANTHER" id="PTHR10465:SF0">
    <property type="entry name" value="SARCALUMENIN"/>
    <property type="match status" value="1"/>
</dbReference>
<keyword evidence="4" id="KW-0342">GTP-binding</keyword>
<sequence length="146" mass="14604">MGLAATANADSPCLCEGTIMDAARSLAGLGAIAARHGLSSLEERCAAAADQVAAGSLTVAVLGRFKAGKSTLLNDLLGADLLPVQAIPATSVITRVRWGPALTRSDLAGGSTSTLLTPTTRPPAPPKTNPPAFRAASAPRNCCKGA</sequence>
<dbReference type="PANTHER" id="PTHR10465">
    <property type="entry name" value="TRANSMEMBRANE GTPASE FZO1"/>
    <property type="match status" value="1"/>
</dbReference>
<evidence type="ECO:0000259" key="7">
    <source>
        <dbReference type="Pfam" id="PF00350"/>
    </source>
</evidence>
<evidence type="ECO:0000313" key="9">
    <source>
        <dbReference type="Proteomes" id="UP000179540"/>
    </source>
</evidence>
<keyword evidence="3" id="KW-0378">Hydrolase</keyword>
<dbReference type="Pfam" id="PF00350">
    <property type="entry name" value="Dynamin_N"/>
    <property type="match status" value="1"/>
</dbReference>
<evidence type="ECO:0000256" key="4">
    <source>
        <dbReference type="ARBA" id="ARBA00023134"/>
    </source>
</evidence>
<evidence type="ECO:0000256" key="2">
    <source>
        <dbReference type="ARBA" id="ARBA00022741"/>
    </source>
</evidence>
<name>A0A1S2N0Y6_9MICC</name>
<dbReference type="Proteomes" id="UP000179540">
    <property type="component" value="Unassembled WGS sequence"/>
</dbReference>
<organism evidence="8 9">
    <name type="scientific">Rothia kristinae</name>
    <dbReference type="NCBI Taxonomy" id="37923"/>
    <lineage>
        <taxon>Bacteria</taxon>
        <taxon>Bacillati</taxon>
        <taxon>Actinomycetota</taxon>
        <taxon>Actinomycetes</taxon>
        <taxon>Micrococcales</taxon>
        <taxon>Micrococcaceae</taxon>
        <taxon>Rothia</taxon>
    </lineage>
</organism>
<evidence type="ECO:0000256" key="5">
    <source>
        <dbReference type="ARBA" id="ARBA00023136"/>
    </source>
</evidence>
<dbReference type="SUPFAM" id="SSF52540">
    <property type="entry name" value="P-loop containing nucleoside triphosphate hydrolases"/>
    <property type="match status" value="1"/>
</dbReference>
<keyword evidence="5" id="KW-0472">Membrane</keyword>
<dbReference type="GO" id="GO:0003924">
    <property type="term" value="F:GTPase activity"/>
    <property type="evidence" value="ECO:0007669"/>
    <property type="project" value="InterPro"/>
</dbReference>
<dbReference type="EMBL" id="MODZ01000005">
    <property type="protein sequence ID" value="OIJ35993.1"/>
    <property type="molecule type" value="Genomic_DNA"/>
</dbReference>
<dbReference type="GO" id="GO:0016020">
    <property type="term" value="C:membrane"/>
    <property type="evidence" value="ECO:0007669"/>
    <property type="project" value="UniProtKB-SubCell"/>
</dbReference>
<comment type="caution">
    <text evidence="8">The sequence shown here is derived from an EMBL/GenBank/DDBJ whole genome shotgun (WGS) entry which is preliminary data.</text>
</comment>
<proteinExistence type="predicted"/>
<evidence type="ECO:0000313" key="8">
    <source>
        <dbReference type="EMBL" id="OIJ35993.1"/>
    </source>
</evidence>
<dbReference type="GO" id="GO:0005525">
    <property type="term" value="F:GTP binding"/>
    <property type="evidence" value="ECO:0007669"/>
    <property type="project" value="UniProtKB-KW"/>
</dbReference>
<evidence type="ECO:0000256" key="3">
    <source>
        <dbReference type="ARBA" id="ARBA00022801"/>
    </source>
</evidence>
<reference evidence="8 9" key="1">
    <citation type="submission" date="2016-10" db="EMBL/GenBank/DDBJ databases">
        <title>Draft genome sequence of strain LCT isolated from the Shenzhou X spacecraft of China.</title>
        <authorList>
            <person name="Huang B."/>
        </authorList>
    </citation>
    <scope>NUCLEOTIDE SEQUENCE [LARGE SCALE GENOMIC DNA]</scope>
    <source>
        <strain evidence="8 9">LCT-H5</strain>
    </source>
</reference>
<dbReference type="InterPro" id="IPR045063">
    <property type="entry name" value="Dynamin_N"/>
</dbReference>
<protein>
    <recommendedName>
        <fullName evidence="7">Dynamin N-terminal domain-containing protein</fullName>
    </recommendedName>
</protein>
<evidence type="ECO:0000256" key="1">
    <source>
        <dbReference type="ARBA" id="ARBA00004370"/>
    </source>
</evidence>
<gene>
    <name evidence="8" type="ORF">BK826_04635</name>
</gene>